<dbReference type="Pfam" id="PF23726">
    <property type="entry name" value="Beta-prop_RSE1_2nd"/>
    <property type="match status" value="1"/>
</dbReference>
<evidence type="ECO:0000259" key="4">
    <source>
        <dbReference type="Pfam" id="PF03178"/>
    </source>
</evidence>
<dbReference type="InterPro" id="IPR058543">
    <property type="entry name" value="Beta-prop_RSE1/DDB1/CPSF1_2nd"/>
</dbReference>
<dbReference type="InParanoid" id="W4K7S1"/>
<dbReference type="Gene3D" id="1.10.150.910">
    <property type="match status" value="1"/>
</dbReference>
<reference evidence="7 8" key="1">
    <citation type="journal article" date="2012" name="New Phytol.">
        <title>Insight into trade-off between wood decay and parasitism from the genome of a fungal forest pathogen.</title>
        <authorList>
            <person name="Olson A."/>
            <person name="Aerts A."/>
            <person name="Asiegbu F."/>
            <person name="Belbahri L."/>
            <person name="Bouzid O."/>
            <person name="Broberg A."/>
            <person name="Canback B."/>
            <person name="Coutinho P.M."/>
            <person name="Cullen D."/>
            <person name="Dalman K."/>
            <person name="Deflorio G."/>
            <person name="van Diepen L.T."/>
            <person name="Dunand C."/>
            <person name="Duplessis S."/>
            <person name="Durling M."/>
            <person name="Gonthier P."/>
            <person name="Grimwood J."/>
            <person name="Fossdal C.G."/>
            <person name="Hansson D."/>
            <person name="Henrissat B."/>
            <person name="Hietala A."/>
            <person name="Himmelstrand K."/>
            <person name="Hoffmeister D."/>
            <person name="Hogberg N."/>
            <person name="James T.Y."/>
            <person name="Karlsson M."/>
            <person name="Kohler A."/>
            <person name="Kues U."/>
            <person name="Lee Y.H."/>
            <person name="Lin Y.C."/>
            <person name="Lind M."/>
            <person name="Lindquist E."/>
            <person name="Lombard V."/>
            <person name="Lucas S."/>
            <person name="Lunden K."/>
            <person name="Morin E."/>
            <person name="Murat C."/>
            <person name="Park J."/>
            <person name="Raffaello T."/>
            <person name="Rouze P."/>
            <person name="Salamov A."/>
            <person name="Schmutz J."/>
            <person name="Solheim H."/>
            <person name="Stahlberg J."/>
            <person name="Velez H."/>
            <person name="de Vries R.P."/>
            <person name="Wiebenga A."/>
            <person name="Woodward S."/>
            <person name="Yakovlev I."/>
            <person name="Garbelotto M."/>
            <person name="Martin F."/>
            <person name="Grigoriev I.V."/>
            <person name="Stenlid J."/>
        </authorList>
    </citation>
    <scope>NUCLEOTIDE SEQUENCE [LARGE SCALE GENOMIC DNA]</scope>
    <source>
        <strain evidence="7 8">TC 32-1</strain>
    </source>
</reference>
<feature type="region of interest" description="Disordered" evidence="3">
    <location>
        <begin position="278"/>
        <end position="310"/>
    </location>
</feature>
<dbReference type="InterPro" id="IPR018846">
    <property type="entry name" value="Beta-prop_RSE1/DDB1/CPSF1_1st"/>
</dbReference>
<evidence type="ECO:0000259" key="5">
    <source>
        <dbReference type="Pfam" id="PF10433"/>
    </source>
</evidence>
<dbReference type="eggNOG" id="KOG1897">
    <property type="taxonomic scope" value="Eukaryota"/>
</dbReference>
<dbReference type="Proteomes" id="UP000030671">
    <property type="component" value="Unassembled WGS sequence"/>
</dbReference>
<keyword evidence="2" id="KW-0539">Nucleus</keyword>
<keyword evidence="8" id="KW-1185">Reference proteome</keyword>
<evidence type="ECO:0000256" key="3">
    <source>
        <dbReference type="SAM" id="MobiDB-lite"/>
    </source>
</evidence>
<feature type="domain" description="RSE1/DDB1/CPSF1 first beta-propeller" evidence="5">
    <location>
        <begin position="13"/>
        <end position="398"/>
    </location>
</feature>
<dbReference type="EMBL" id="KI925458">
    <property type="protein sequence ID" value="ETW81833.1"/>
    <property type="molecule type" value="Genomic_DNA"/>
</dbReference>
<dbReference type="Pfam" id="PF03178">
    <property type="entry name" value="CPSF_A"/>
    <property type="match status" value="1"/>
</dbReference>
<dbReference type="OrthoDB" id="433457at2759"/>
<dbReference type="RefSeq" id="XP_009546431.1">
    <property type="nucleotide sequence ID" value="XM_009548136.1"/>
</dbReference>
<dbReference type="InterPro" id="IPR011044">
    <property type="entry name" value="Quino_amine_DH_bsu"/>
</dbReference>
<dbReference type="InterPro" id="IPR004871">
    <property type="entry name" value="RSE1/DDB1/CPSF1_C"/>
</dbReference>
<protein>
    <recommendedName>
        <fullName evidence="9">DNA damage-binding protein 1</fullName>
    </recommendedName>
</protein>
<feature type="domain" description="RSE1/DDB1/CPSF1 C-terminal" evidence="4">
    <location>
        <begin position="902"/>
        <end position="1214"/>
    </location>
</feature>
<evidence type="ECO:0000256" key="2">
    <source>
        <dbReference type="ARBA" id="ARBA00023242"/>
    </source>
</evidence>
<dbReference type="FunCoup" id="W4K7S1">
    <property type="interactions" value="782"/>
</dbReference>
<proteinExistence type="predicted"/>
<name>W4K7S1_HETIT</name>
<evidence type="ECO:0000313" key="7">
    <source>
        <dbReference type="EMBL" id="ETW81833.1"/>
    </source>
</evidence>
<dbReference type="KEGG" id="hir:HETIRDRAFT_317594"/>
<dbReference type="InterPro" id="IPR050358">
    <property type="entry name" value="RSE1/DDB1/CFT1"/>
</dbReference>
<evidence type="ECO:0000259" key="6">
    <source>
        <dbReference type="Pfam" id="PF23726"/>
    </source>
</evidence>
<dbReference type="InterPro" id="IPR015943">
    <property type="entry name" value="WD40/YVTN_repeat-like_dom_sf"/>
</dbReference>
<organism evidence="7 8">
    <name type="scientific">Heterobasidion irregulare (strain TC 32-1)</name>
    <dbReference type="NCBI Taxonomy" id="747525"/>
    <lineage>
        <taxon>Eukaryota</taxon>
        <taxon>Fungi</taxon>
        <taxon>Dikarya</taxon>
        <taxon>Basidiomycota</taxon>
        <taxon>Agaricomycotina</taxon>
        <taxon>Agaricomycetes</taxon>
        <taxon>Russulales</taxon>
        <taxon>Bondarzewiaceae</taxon>
        <taxon>Heterobasidion</taxon>
        <taxon>Heterobasidion annosum species complex</taxon>
    </lineage>
</organism>
<evidence type="ECO:0000256" key="1">
    <source>
        <dbReference type="ARBA" id="ARBA00004123"/>
    </source>
</evidence>
<dbReference type="Pfam" id="PF10433">
    <property type="entry name" value="Beta-prop_RSE1_1st"/>
    <property type="match status" value="1"/>
</dbReference>
<evidence type="ECO:0008006" key="9">
    <source>
        <dbReference type="Google" id="ProtNLM"/>
    </source>
</evidence>
<gene>
    <name evidence="7" type="ORF">HETIRDRAFT_317594</name>
</gene>
<dbReference type="HOGENOM" id="CLU_002893_0_0_1"/>
<dbReference type="STRING" id="747525.W4K7S1"/>
<evidence type="ECO:0000313" key="8">
    <source>
        <dbReference type="Proteomes" id="UP000030671"/>
    </source>
</evidence>
<dbReference type="Gene3D" id="2.130.10.10">
    <property type="entry name" value="YVTN repeat-like/Quinoprotein amine dehydrogenase"/>
    <property type="match status" value="3"/>
</dbReference>
<feature type="compositionally biased region" description="Basic and acidic residues" evidence="3">
    <location>
        <begin position="289"/>
        <end position="307"/>
    </location>
</feature>
<dbReference type="GeneID" id="20670432"/>
<dbReference type="GO" id="GO:0003676">
    <property type="term" value="F:nucleic acid binding"/>
    <property type="evidence" value="ECO:0007669"/>
    <property type="project" value="InterPro"/>
</dbReference>
<feature type="domain" description="RSE1/DDB1/CPSF1 second beta-propeller" evidence="6">
    <location>
        <begin position="507"/>
        <end position="852"/>
    </location>
</feature>
<dbReference type="PANTHER" id="PTHR10644">
    <property type="entry name" value="DNA REPAIR/RNA PROCESSING CPSF FAMILY"/>
    <property type="match status" value="1"/>
</dbReference>
<dbReference type="AlphaFoldDB" id="W4K7S1"/>
<sequence>MKVVTTFHPSSSVVSSLKCHLTPDTSLEHLVVAKINRIDIFSTRPEGLKHECGVDIWGRISALKAVASTNSRDNLLLLTDHPDPKVVLLTSRNSKTGGLLLELSQTIELYERNARPAEFLQDVVVNASGRVAIASCYAGKLRAIVFKGDRMDVDFDVAVPEFSVLSLAFISSRSGIHALAILHLDHNQQVQLLSRDLDISAYELSPSPSLLLPPTPLPTAAYPFTDSPPILINVPSIESVSFDDDDDAVFSGGVLVVGGRKIQLFPFASKDWQDKYKGKQRRLESKKKSKDEKLSLLAKEKEKDRETKKRKAKANVDWPWSEVTAWCPVSGTGTSYIIGDAYGQLALLSLDRLQDQGLILLPLGQVSPPTTLTYLSSQVFYLGSHFGDSQLLRVHSSPFSALKLPTLLIAPSVVTVSPDFLISNDKGKGKAGVDSRKDIGRVVRSQGNFLEVMDTWKNIAPIMDAVLADTDGSGHSNIVTCSGGKNAGSLRVIRNGADFHEQALIEGFHDVTGLWSIRPTFKNLQDSHIIVSDGQQSSVFRLNNTETVTRIDPLVAGFITKSPTLAVNNLARRTKKPGATSLTYEDSPLVVQVTPKRVVLVEYDATLDMHRVVSEWAPSDQGVTWSRREIVLASVNSSQIVLALKGGRVAVWSPSTINGVVGIDHIPCSHRDLAGEIAAISCSPINHSDPFSAFVIVGFWAPHRVEILSVTKANDYLGRVCDPVHVPSLPRSLLLLGFVPPPAPTSSEYHSHLLIGLADGTLVSYSYQGQQLGDRKTMSLGHSPVSLVRSQVDGRSTVLALGTTAAMLFWGKERLQRSPVLLKDASAASVVNTAWWQSCLVAATSSGLVIGRVRDLDKMHIRSIPLGLDNPRRLAYSPALRTFGVGCVRTEPGRVGDAEMMASSFKVLDDTTFQVLGQFACEMHHEVTAIQNVIVKGGDSHWCLGTANFDPAEKEPSQGRLYVFSMNDRSSAHIALEIVASIDVPGCIYQLSSIDGFIVGAVNSSVAVYRLEAGDNPSLTKVCEWNHNYLVMSLATHGSRLIVGDAISSVSILSFQGETLTTVARDYGPLWPVAVEAWGEEGVVGANSDCNLFTFSVQRLEQRTVLYRDGHYHLDDLVNKIVLGAIHSSDAAEDAIESKALIFTASGRIGVLLDMGEELSLQMSAVQRNLSKIVTDVAGARHTRWRTPAGGRERTDADEAAYGFLDGDFLEQFMNYSETSPEMEQIMSGENEAEKLAQKYAHIRRILETLQGMH</sequence>
<dbReference type="SUPFAM" id="SSF50969">
    <property type="entry name" value="YVTN repeat-like/Quinoprotein amine dehydrogenase"/>
    <property type="match status" value="1"/>
</dbReference>
<comment type="subcellular location">
    <subcellularLocation>
        <location evidence="1">Nucleus</location>
    </subcellularLocation>
</comment>
<accession>W4K7S1</accession>
<dbReference type="GO" id="GO:0005634">
    <property type="term" value="C:nucleus"/>
    <property type="evidence" value="ECO:0007669"/>
    <property type="project" value="UniProtKB-SubCell"/>
</dbReference>